<dbReference type="EMBL" id="JASAOG010000007">
    <property type="protein sequence ID" value="KAK0067575.1"/>
    <property type="molecule type" value="Genomic_DNA"/>
</dbReference>
<protein>
    <submittedName>
        <fullName evidence="2">Uncharacterized protein</fullName>
    </submittedName>
</protein>
<feature type="region of interest" description="Disordered" evidence="1">
    <location>
        <begin position="39"/>
        <end position="64"/>
    </location>
</feature>
<reference evidence="2" key="1">
    <citation type="journal article" date="2023" name="PLoS Negl. Trop. Dis.">
        <title>A genome sequence for Biomphalaria pfeifferi, the major vector snail for the human-infecting parasite Schistosoma mansoni.</title>
        <authorList>
            <person name="Bu L."/>
            <person name="Lu L."/>
            <person name="Laidemitt M.R."/>
            <person name="Zhang S.M."/>
            <person name="Mutuku M."/>
            <person name="Mkoji G."/>
            <person name="Steinauer M."/>
            <person name="Loker E.S."/>
        </authorList>
    </citation>
    <scope>NUCLEOTIDE SEQUENCE</scope>
    <source>
        <strain evidence="2">KasaAsao</strain>
    </source>
</reference>
<evidence type="ECO:0000313" key="2">
    <source>
        <dbReference type="EMBL" id="KAK0067575.1"/>
    </source>
</evidence>
<proteinExistence type="predicted"/>
<keyword evidence="3" id="KW-1185">Reference proteome</keyword>
<evidence type="ECO:0000313" key="3">
    <source>
        <dbReference type="Proteomes" id="UP001233172"/>
    </source>
</evidence>
<comment type="caution">
    <text evidence="2">The sequence shown here is derived from an EMBL/GenBank/DDBJ whole genome shotgun (WGS) entry which is preliminary data.</text>
</comment>
<accession>A0AAD8C8Y9</accession>
<dbReference type="Proteomes" id="UP001233172">
    <property type="component" value="Unassembled WGS sequence"/>
</dbReference>
<organism evidence="2 3">
    <name type="scientific">Biomphalaria pfeifferi</name>
    <name type="common">Bloodfluke planorb</name>
    <name type="synonym">Freshwater snail</name>
    <dbReference type="NCBI Taxonomy" id="112525"/>
    <lineage>
        <taxon>Eukaryota</taxon>
        <taxon>Metazoa</taxon>
        <taxon>Spiralia</taxon>
        <taxon>Lophotrochozoa</taxon>
        <taxon>Mollusca</taxon>
        <taxon>Gastropoda</taxon>
        <taxon>Heterobranchia</taxon>
        <taxon>Euthyneura</taxon>
        <taxon>Panpulmonata</taxon>
        <taxon>Hygrophila</taxon>
        <taxon>Lymnaeoidea</taxon>
        <taxon>Planorbidae</taxon>
        <taxon>Biomphalaria</taxon>
    </lineage>
</organism>
<gene>
    <name evidence="2" type="ORF">Bpfe_003082</name>
</gene>
<reference evidence="2" key="2">
    <citation type="submission" date="2023-04" db="EMBL/GenBank/DDBJ databases">
        <authorList>
            <person name="Bu L."/>
            <person name="Lu L."/>
            <person name="Laidemitt M.R."/>
            <person name="Zhang S.M."/>
            <person name="Mutuku M."/>
            <person name="Mkoji G."/>
            <person name="Steinauer M."/>
            <person name="Loker E.S."/>
        </authorList>
    </citation>
    <scope>NUCLEOTIDE SEQUENCE</scope>
    <source>
        <strain evidence="2">KasaAsao</strain>
        <tissue evidence="2">Whole Snail</tissue>
    </source>
</reference>
<dbReference type="AlphaFoldDB" id="A0AAD8C8Y9"/>
<sequence>MSKPEQTNRHSDVLSKQHLWRHVYFFDLREAEEEVLCQGRSKSRDPLRNKIPPFPHAQSAYSTQSKKKRGANICFNAVKTNSCADFPICCPEHTIRLQVDAVNTNARINANTVGI</sequence>
<evidence type="ECO:0000256" key="1">
    <source>
        <dbReference type="SAM" id="MobiDB-lite"/>
    </source>
</evidence>
<name>A0AAD8C8Y9_BIOPF</name>